<proteinExistence type="predicted"/>
<evidence type="ECO:0000259" key="12">
    <source>
        <dbReference type="PROSITE" id="PS50885"/>
    </source>
</evidence>
<organism evidence="13 14">
    <name type="scientific">Bifidobacterium samirii</name>
    <dbReference type="NCBI Taxonomy" id="2306974"/>
    <lineage>
        <taxon>Bacteria</taxon>
        <taxon>Bacillati</taxon>
        <taxon>Actinomycetota</taxon>
        <taxon>Actinomycetes</taxon>
        <taxon>Bifidobacteriales</taxon>
        <taxon>Bifidobacteriaceae</taxon>
        <taxon>Bifidobacterium</taxon>
    </lineage>
</organism>
<keyword evidence="5" id="KW-0808">Transferase</keyword>
<dbReference type="PANTHER" id="PTHR45436:SF5">
    <property type="entry name" value="SENSOR HISTIDINE KINASE TRCS"/>
    <property type="match status" value="1"/>
</dbReference>
<dbReference type="SUPFAM" id="SSF47384">
    <property type="entry name" value="Homodimeric domain of signal transducing histidine kinase"/>
    <property type="match status" value="1"/>
</dbReference>
<feature type="domain" description="HAMP" evidence="12">
    <location>
        <begin position="138"/>
        <end position="195"/>
    </location>
</feature>
<evidence type="ECO:0000256" key="5">
    <source>
        <dbReference type="ARBA" id="ARBA00022679"/>
    </source>
</evidence>
<name>A0A430FTN5_9BIFI</name>
<dbReference type="OrthoDB" id="9786919at2"/>
<dbReference type="Gene3D" id="3.30.565.10">
    <property type="entry name" value="Histidine kinase-like ATPase, C-terminal domain"/>
    <property type="match status" value="1"/>
</dbReference>
<feature type="transmembrane region" description="Helical" evidence="10">
    <location>
        <begin position="116"/>
        <end position="137"/>
    </location>
</feature>
<dbReference type="SMART" id="SM00388">
    <property type="entry name" value="HisKA"/>
    <property type="match status" value="1"/>
</dbReference>
<dbReference type="InterPro" id="IPR003661">
    <property type="entry name" value="HisK_dim/P_dom"/>
</dbReference>
<dbReference type="InterPro" id="IPR003660">
    <property type="entry name" value="HAMP_dom"/>
</dbReference>
<comment type="subcellular location">
    <subcellularLocation>
        <location evidence="2">Cell membrane</location>
    </subcellularLocation>
</comment>
<dbReference type="Proteomes" id="UP000287470">
    <property type="component" value="Unassembled WGS sequence"/>
</dbReference>
<dbReference type="EC" id="2.7.13.3" evidence="3"/>
<evidence type="ECO:0000256" key="6">
    <source>
        <dbReference type="ARBA" id="ARBA00022692"/>
    </source>
</evidence>
<dbReference type="InterPro" id="IPR036097">
    <property type="entry name" value="HisK_dim/P_sf"/>
</dbReference>
<sequence length="425" mass="44716">MTRPPLPPRRLFARLAPRTFRGRLTAAILLTTIVTLAGAVAVQNMIVAGVAERQRAALVLCGVDDGDGAVSATCVDGSSGAVPPAPDGEAPDVQFYDAADMTVNQVTDSFVATLRWSSALMLVAFGLLAALLAWIVGGRLSARVSGMCAQVDAMDPADPHAGISVRTGTMDDGDEIDRLAHALNRMLDRARTASEAERRFVSNASHELRTPIAAVETSLDAPLSQGRFPEDVEPAVRRALAANRRGARLVDALLTLSRIQSGTIGATAVTGSGTPSCRPDDIIRHALTDMADAIDERGIRVDDARLLPRTAAVDPTLADLALGNLVRNAVLYNTDHGRLDLAAADDGDAVLVTIANDTDQTAPDDPSELTQPFHRGARSRLSAVPGTGLGLSITLAACQAMHAELDLEQPRPGRFAATVRLPKTD</sequence>
<dbReference type="Pfam" id="PF02518">
    <property type="entry name" value="HATPase_c"/>
    <property type="match status" value="1"/>
</dbReference>
<dbReference type="InterPro" id="IPR050428">
    <property type="entry name" value="TCS_sensor_his_kinase"/>
</dbReference>
<reference evidence="13 14" key="1">
    <citation type="submission" date="2018-09" db="EMBL/GenBank/DDBJ databases">
        <title>Characterization of the phylogenetic diversity of five novel species belonging to the genus Bifidobacterium.</title>
        <authorList>
            <person name="Lugli G.A."/>
            <person name="Duranti S."/>
            <person name="Milani C."/>
        </authorList>
    </citation>
    <scope>NUCLEOTIDE SEQUENCE [LARGE SCALE GENOMIC DNA]</scope>
    <source>
        <strain evidence="13 14">2033B</strain>
    </source>
</reference>
<dbReference type="EMBL" id="QXGK01000011">
    <property type="protein sequence ID" value="RSX56275.1"/>
    <property type="molecule type" value="Genomic_DNA"/>
</dbReference>
<keyword evidence="7 13" id="KW-0418">Kinase</keyword>
<protein>
    <recommendedName>
        <fullName evidence="3">histidine kinase</fullName>
        <ecNumber evidence="3">2.7.13.3</ecNumber>
    </recommendedName>
</protein>
<evidence type="ECO:0000256" key="4">
    <source>
        <dbReference type="ARBA" id="ARBA00022553"/>
    </source>
</evidence>
<keyword evidence="8 10" id="KW-1133">Transmembrane helix</keyword>
<keyword evidence="14" id="KW-1185">Reference proteome</keyword>
<dbReference type="PROSITE" id="PS50885">
    <property type="entry name" value="HAMP"/>
    <property type="match status" value="1"/>
</dbReference>
<keyword evidence="6 10" id="KW-0812">Transmembrane</keyword>
<dbReference type="Gene3D" id="1.10.287.130">
    <property type="match status" value="1"/>
</dbReference>
<comment type="caution">
    <text evidence="13">The sequence shown here is derived from an EMBL/GenBank/DDBJ whole genome shotgun (WGS) entry which is preliminary data.</text>
</comment>
<evidence type="ECO:0000256" key="3">
    <source>
        <dbReference type="ARBA" id="ARBA00012438"/>
    </source>
</evidence>
<dbReference type="InterPro" id="IPR036890">
    <property type="entry name" value="HATPase_C_sf"/>
</dbReference>
<dbReference type="Gene3D" id="6.10.340.10">
    <property type="match status" value="1"/>
</dbReference>
<accession>A0A430FTN5</accession>
<dbReference type="Pfam" id="PF00512">
    <property type="entry name" value="HisKA"/>
    <property type="match status" value="1"/>
</dbReference>
<evidence type="ECO:0000256" key="2">
    <source>
        <dbReference type="ARBA" id="ARBA00004236"/>
    </source>
</evidence>
<evidence type="ECO:0000256" key="9">
    <source>
        <dbReference type="ARBA" id="ARBA00023012"/>
    </source>
</evidence>
<comment type="catalytic activity">
    <reaction evidence="1">
        <text>ATP + protein L-histidine = ADP + protein N-phospho-L-histidine.</text>
        <dbReference type="EC" id="2.7.13.3"/>
    </reaction>
</comment>
<evidence type="ECO:0000313" key="14">
    <source>
        <dbReference type="Proteomes" id="UP000287470"/>
    </source>
</evidence>
<evidence type="ECO:0000256" key="10">
    <source>
        <dbReference type="SAM" id="Phobius"/>
    </source>
</evidence>
<dbReference type="GO" id="GO:0000155">
    <property type="term" value="F:phosphorelay sensor kinase activity"/>
    <property type="evidence" value="ECO:0007669"/>
    <property type="project" value="InterPro"/>
</dbReference>
<evidence type="ECO:0000256" key="8">
    <source>
        <dbReference type="ARBA" id="ARBA00022989"/>
    </source>
</evidence>
<dbReference type="SUPFAM" id="SSF55874">
    <property type="entry name" value="ATPase domain of HSP90 chaperone/DNA topoisomerase II/histidine kinase"/>
    <property type="match status" value="1"/>
</dbReference>
<keyword evidence="4" id="KW-0597">Phosphoprotein</keyword>
<evidence type="ECO:0000256" key="1">
    <source>
        <dbReference type="ARBA" id="ARBA00000085"/>
    </source>
</evidence>
<dbReference type="PANTHER" id="PTHR45436">
    <property type="entry name" value="SENSOR HISTIDINE KINASE YKOH"/>
    <property type="match status" value="1"/>
</dbReference>
<dbReference type="PROSITE" id="PS50109">
    <property type="entry name" value="HIS_KIN"/>
    <property type="match status" value="1"/>
</dbReference>
<keyword evidence="9" id="KW-0902">Two-component regulatory system</keyword>
<dbReference type="SMART" id="SM00387">
    <property type="entry name" value="HATPase_c"/>
    <property type="match status" value="1"/>
</dbReference>
<gene>
    <name evidence="13" type="ORF">D2E24_1264</name>
</gene>
<dbReference type="InterPro" id="IPR005467">
    <property type="entry name" value="His_kinase_dom"/>
</dbReference>
<evidence type="ECO:0000256" key="7">
    <source>
        <dbReference type="ARBA" id="ARBA00022777"/>
    </source>
</evidence>
<feature type="domain" description="Histidine kinase" evidence="11">
    <location>
        <begin position="203"/>
        <end position="425"/>
    </location>
</feature>
<dbReference type="CDD" id="cd00082">
    <property type="entry name" value="HisKA"/>
    <property type="match status" value="1"/>
</dbReference>
<dbReference type="InterPro" id="IPR003594">
    <property type="entry name" value="HATPase_dom"/>
</dbReference>
<evidence type="ECO:0000313" key="13">
    <source>
        <dbReference type="EMBL" id="RSX56275.1"/>
    </source>
</evidence>
<keyword evidence="10" id="KW-0472">Membrane</keyword>
<dbReference type="AlphaFoldDB" id="A0A430FTN5"/>
<dbReference type="RefSeq" id="WP_125968532.1">
    <property type="nucleotide sequence ID" value="NZ_QXGK01000011.1"/>
</dbReference>
<dbReference type="GO" id="GO:0005886">
    <property type="term" value="C:plasma membrane"/>
    <property type="evidence" value="ECO:0007669"/>
    <property type="project" value="UniProtKB-SubCell"/>
</dbReference>
<evidence type="ECO:0000259" key="11">
    <source>
        <dbReference type="PROSITE" id="PS50109"/>
    </source>
</evidence>